<sequence length="446" mass="48420">MRQLFWSRKAFVGVSFLTVMAALGAGQLLLRKAIAQSKEAPRFEVDPFWPKPMPNNWVLGQTIGVAVDSRDHIWIVHRGWDPAALDNTELAVPISGNRAGQRVGECCNPSPPIMEFDQAGNLVNAWGGPSPTGEYEWPTSNHGIAVDADGFVYIGGNGAGDAHVLKFTRDGKFVAQWGRANARQVKAAAMASDPMAGYAGVAPGGGVPAAGAAAPAAAPATPTYQANSHDQESFGRVAKIDLVEDANEAYLSDGYLNHRVAVVDMDTGKIKRYWGAYGKPPTDEVLPPYDPAAPVAQQFRNPVHCSNVSKDGFVYVCDRPNDRIQIFRTDGTFVKEVFVATQTLADGSVWDIDFSHDPEQRFLYVADGVNEHVRVFNRQTMEELYNFGYGGRQPGMFLGVHSIAVDSKGNIYTTETYTGKRLQKFVNKGIGPVTTVNAAMPWPTAQ</sequence>
<dbReference type="InterPro" id="IPR001258">
    <property type="entry name" value="NHL_repeat"/>
</dbReference>
<organism evidence="3 4">
    <name type="scientific">Microvirga makkahensis</name>
    <dbReference type="NCBI Taxonomy" id="1128670"/>
    <lineage>
        <taxon>Bacteria</taxon>
        <taxon>Pseudomonadati</taxon>
        <taxon>Pseudomonadota</taxon>
        <taxon>Alphaproteobacteria</taxon>
        <taxon>Hyphomicrobiales</taxon>
        <taxon>Methylobacteriaceae</taxon>
        <taxon>Microvirga</taxon>
    </lineage>
</organism>
<keyword evidence="1" id="KW-0677">Repeat</keyword>
<proteinExistence type="predicted"/>
<dbReference type="InterPro" id="IPR011042">
    <property type="entry name" value="6-blade_b-propeller_TolB-like"/>
</dbReference>
<dbReference type="Gene3D" id="2.120.10.30">
    <property type="entry name" value="TolB, C-terminal domain"/>
    <property type="match status" value="2"/>
</dbReference>
<dbReference type="Proteomes" id="UP000436483">
    <property type="component" value="Unassembled WGS sequence"/>
</dbReference>
<feature type="repeat" description="NHL" evidence="2">
    <location>
        <begin position="384"/>
        <end position="428"/>
    </location>
</feature>
<evidence type="ECO:0000256" key="2">
    <source>
        <dbReference type="PROSITE-ProRule" id="PRU00504"/>
    </source>
</evidence>
<dbReference type="AlphaFoldDB" id="A0A7X3MS74"/>
<protein>
    <submittedName>
        <fullName evidence="3">Beta-propeller fold lactonase family protein</fullName>
    </submittedName>
</protein>
<comment type="caution">
    <text evidence="3">The sequence shown here is derived from an EMBL/GenBank/DDBJ whole genome shotgun (WGS) entry which is preliminary data.</text>
</comment>
<dbReference type="RefSeq" id="WP_160884826.1">
    <property type="nucleotide sequence ID" value="NZ_WURB01000007.1"/>
</dbReference>
<reference evidence="3 4" key="2">
    <citation type="submission" date="2020-01" db="EMBL/GenBank/DDBJ databases">
        <title>Microvirga sp. nov., an arsenate reduction bacterium isolated from Tibet hotspring sediments.</title>
        <authorList>
            <person name="Xian W.-D."/>
            <person name="Li W.-J."/>
        </authorList>
    </citation>
    <scope>NUCLEOTIDE SEQUENCE [LARGE SCALE GENOMIC DNA]</scope>
    <source>
        <strain evidence="3 4">KCTC 23863</strain>
    </source>
</reference>
<dbReference type="OrthoDB" id="9792285at2"/>
<dbReference type="SUPFAM" id="SSF63829">
    <property type="entry name" value="Calcium-dependent phosphotriesterase"/>
    <property type="match status" value="1"/>
</dbReference>
<evidence type="ECO:0000313" key="3">
    <source>
        <dbReference type="EMBL" id="MXQ12247.1"/>
    </source>
</evidence>
<dbReference type="PANTHER" id="PTHR24104:SF25">
    <property type="entry name" value="PROTEIN LIN-41"/>
    <property type="match status" value="1"/>
</dbReference>
<keyword evidence="4" id="KW-1185">Reference proteome</keyword>
<dbReference type="PROSITE" id="PS51125">
    <property type="entry name" value="NHL"/>
    <property type="match status" value="1"/>
</dbReference>
<dbReference type="InterPro" id="IPR050952">
    <property type="entry name" value="TRIM-NHL_E3_ligases"/>
</dbReference>
<accession>A0A7X3MS74</accession>
<dbReference type="PANTHER" id="PTHR24104">
    <property type="entry name" value="E3 UBIQUITIN-PROTEIN LIGASE NHLRC1-RELATED"/>
    <property type="match status" value="1"/>
</dbReference>
<name>A0A7X3MS74_9HYPH</name>
<gene>
    <name evidence="3" type="ORF">GR328_12380</name>
</gene>
<dbReference type="Pfam" id="PF10282">
    <property type="entry name" value="Lactonase"/>
    <property type="match status" value="1"/>
</dbReference>
<reference evidence="3 4" key="1">
    <citation type="submission" date="2019-12" db="EMBL/GenBank/DDBJ databases">
        <authorList>
            <person name="Yuan C.-G."/>
        </authorList>
    </citation>
    <scope>NUCLEOTIDE SEQUENCE [LARGE SCALE GENOMIC DNA]</scope>
    <source>
        <strain evidence="3 4">KCTC 23863</strain>
    </source>
</reference>
<evidence type="ECO:0000256" key="1">
    <source>
        <dbReference type="ARBA" id="ARBA00022737"/>
    </source>
</evidence>
<dbReference type="GO" id="GO:0008270">
    <property type="term" value="F:zinc ion binding"/>
    <property type="evidence" value="ECO:0007669"/>
    <property type="project" value="UniProtKB-KW"/>
</dbReference>
<dbReference type="InterPro" id="IPR019405">
    <property type="entry name" value="Lactonase_7-beta_prop"/>
</dbReference>
<evidence type="ECO:0000313" key="4">
    <source>
        <dbReference type="Proteomes" id="UP000436483"/>
    </source>
</evidence>
<dbReference type="EMBL" id="WURB01000007">
    <property type="protein sequence ID" value="MXQ12247.1"/>
    <property type="molecule type" value="Genomic_DNA"/>
</dbReference>